<keyword evidence="1" id="KW-1133">Transmembrane helix</keyword>
<gene>
    <name evidence="2" type="ORF">H9812_06405</name>
</gene>
<keyword evidence="1" id="KW-0472">Membrane</keyword>
<dbReference type="Pfam" id="PF09581">
    <property type="entry name" value="Spore_III_AF"/>
    <property type="match status" value="1"/>
</dbReference>
<evidence type="ECO:0000313" key="2">
    <source>
        <dbReference type="EMBL" id="HIZ25084.1"/>
    </source>
</evidence>
<reference evidence="2" key="2">
    <citation type="submission" date="2021-04" db="EMBL/GenBank/DDBJ databases">
        <authorList>
            <person name="Gilroy R."/>
        </authorList>
    </citation>
    <scope>NUCLEOTIDE SEQUENCE</scope>
    <source>
        <strain evidence="2">CHK33-5263</strain>
    </source>
</reference>
<feature type="transmembrane region" description="Helical" evidence="1">
    <location>
        <begin position="6"/>
        <end position="22"/>
    </location>
</feature>
<evidence type="ECO:0000313" key="3">
    <source>
        <dbReference type="Proteomes" id="UP000824044"/>
    </source>
</evidence>
<dbReference type="AlphaFoldDB" id="A0A9D2DY25"/>
<comment type="caution">
    <text evidence="2">The sequence shown here is derived from an EMBL/GenBank/DDBJ whole genome shotgun (WGS) entry which is preliminary data.</text>
</comment>
<accession>A0A9D2DY25</accession>
<dbReference type="EMBL" id="DXBS01000119">
    <property type="protein sequence ID" value="HIZ25084.1"/>
    <property type="molecule type" value="Genomic_DNA"/>
</dbReference>
<keyword evidence="1" id="KW-0812">Transmembrane</keyword>
<dbReference type="InterPro" id="IPR014245">
    <property type="entry name" value="Spore_III_AF"/>
</dbReference>
<proteinExistence type="predicted"/>
<organism evidence="2 3">
    <name type="scientific">Candidatus Gallimonas intestinigallinarum</name>
    <dbReference type="NCBI Taxonomy" id="2838604"/>
    <lineage>
        <taxon>Bacteria</taxon>
        <taxon>Bacillati</taxon>
        <taxon>Bacillota</taxon>
        <taxon>Clostridia</taxon>
        <taxon>Candidatus Gallimonas</taxon>
    </lineage>
</organism>
<protein>
    <submittedName>
        <fullName evidence="2">Stage III sporulation protein AF</fullName>
    </submittedName>
</protein>
<dbReference type="Proteomes" id="UP000824044">
    <property type="component" value="Unassembled WGS sequence"/>
</dbReference>
<name>A0A9D2DY25_9FIRM</name>
<reference evidence="2" key="1">
    <citation type="journal article" date="2021" name="PeerJ">
        <title>Extensive microbial diversity within the chicken gut microbiome revealed by metagenomics and culture.</title>
        <authorList>
            <person name="Gilroy R."/>
            <person name="Ravi A."/>
            <person name="Getino M."/>
            <person name="Pursley I."/>
            <person name="Horton D.L."/>
            <person name="Alikhan N.F."/>
            <person name="Baker D."/>
            <person name="Gharbi K."/>
            <person name="Hall N."/>
            <person name="Watson M."/>
            <person name="Adriaenssens E.M."/>
            <person name="Foster-Nyarko E."/>
            <person name="Jarju S."/>
            <person name="Secka A."/>
            <person name="Antonio M."/>
            <person name="Oren A."/>
            <person name="Chaudhuri R.R."/>
            <person name="La Ragione R."/>
            <person name="Hildebrand F."/>
            <person name="Pallen M.J."/>
        </authorList>
    </citation>
    <scope>NUCLEOTIDE SEQUENCE</scope>
    <source>
        <strain evidence="2">CHK33-5263</strain>
    </source>
</reference>
<sequence>MTQYILSIVGVVLLSVLITIIAPSGKMGQFLKGATKLVTLFVMLAPLKGLISGEGLTFSVAVPEMDEAYLAYCAQELAAQDEEEIVLWLDETYGVAGQAQVERNADTTFSYQKIAVTITNFGIYEQDEHIHISEQIENALETRYGCEAEVM</sequence>
<evidence type="ECO:0000256" key="1">
    <source>
        <dbReference type="SAM" id="Phobius"/>
    </source>
</evidence>